<evidence type="ECO:0000256" key="2">
    <source>
        <dbReference type="SAM" id="SignalP"/>
    </source>
</evidence>
<dbReference type="PANTHER" id="PTHR34883:SF15">
    <property type="entry name" value="EXTRACELLULAR SERINE-RICH PROTEIN"/>
    <property type="match status" value="1"/>
</dbReference>
<dbReference type="InterPro" id="IPR008972">
    <property type="entry name" value="Cupredoxin"/>
</dbReference>
<dbReference type="InterPro" id="IPR052953">
    <property type="entry name" value="Ser-rich/MCO-related"/>
</dbReference>
<proteinExistence type="predicted"/>
<keyword evidence="2" id="KW-0732">Signal</keyword>
<gene>
    <name evidence="3" type="ORF">BJ875DRAFT_166465</name>
</gene>
<keyword evidence="1" id="KW-0472">Membrane</keyword>
<evidence type="ECO:0000256" key="1">
    <source>
        <dbReference type="SAM" id="Phobius"/>
    </source>
</evidence>
<feature type="chain" id="PRO_5040392653" evidence="2">
    <location>
        <begin position="21"/>
        <end position="324"/>
    </location>
</feature>
<dbReference type="OrthoDB" id="2331100at2759"/>
<comment type="caution">
    <text evidence="3">The sequence shown here is derived from an EMBL/GenBank/DDBJ whole genome shotgun (WGS) entry which is preliminary data.</text>
</comment>
<organism evidence="3 4">
    <name type="scientific">Amylocarpus encephaloides</name>
    <dbReference type="NCBI Taxonomy" id="45428"/>
    <lineage>
        <taxon>Eukaryota</taxon>
        <taxon>Fungi</taxon>
        <taxon>Dikarya</taxon>
        <taxon>Ascomycota</taxon>
        <taxon>Pezizomycotina</taxon>
        <taxon>Leotiomycetes</taxon>
        <taxon>Helotiales</taxon>
        <taxon>Helotiales incertae sedis</taxon>
        <taxon>Amylocarpus</taxon>
    </lineage>
</organism>
<accession>A0A9P8C1A8</accession>
<dbReference type="PANTHER" id="PTHR34883">
    <property type="entry name" value="SERINE-RICH PROTEIN, PUTATIVE-RELATED-RELATED"/>
    <property type="match status" value="1"/>
</dbReference>
<keyword evidence="4" id="KW-1185">Reference proteome</keyword>
<feature type="transmembrane region" description="Helical" evidence="1">
    <location>
        <begin position="195"/>
        <end position="220"/>
    </location>
</feature>
<dbReference type="Proteomes" id="UP000824998">
    <property type="component" value="Unassembled WGS sequence"/>
</dbReference>
<sequence>MFSIFLICFVSFCYFVGTSAQDSTHFVDVIKLDPNDEVPLFQPVNIDASVGQVITFRFPSALPVSAPFTVTEGTFESPCVPKPGGFNSGPIKNFTDSKFGPIWYHFDFTIMNENPIYYFSEAIACTRGMAGGINTPANNASFYRQGAQELNTPATTPSMESPTIGPPSSTPVAMAPMTQATVIGTSSSDSNGSRVTIILIATPLGIAAILSTIFAVYIYFRRLRQARDNIELDQESGSSSKKDKKIMDLVVTQQPVELGMKSPSIFEMLGDIGIRHSRASRNSASKATVMSERGNVELEDVLRAWVESGKRPVSVSNKVEPSPR</sequence>
<evidence type="ECO:0000313" key="4">
    <source>
        <dbReference type="Proteomes" id="UP000824998"/>
    </source>
</evidence>
<name>A0A9P8C1A8_9HELO</name>
<keyword evidence="1" id="KW-1133">Transmembrane helix</keyword>
<evidence type="ECO:0000313" key="3">
    <source>
        <dbReference type="EMBL" id="KAG9230129.1"/>
    </source>
</evidence>
<dbReference type="Gene3D" id="2.60.40.420">
    <property type="entry name" value="Cupredoxins - blue copper proteins"/>
    <property type="match status" value="1"/>
</dbReference>
<protein>
    <submittedName>
        <fullName evidence="3">Uncharacterized protein</fullName>
    </submittedName>
</protein>
<dbReference type="SUPFAM" id="SSF49503">
    <property type="entry name" value="Cupredoxins"/>
    <property type="match status" value="1"/>
</dbReference>
<feature type="signal peptide" evidence="2">
    <location>
        <begin position="1"/>
        <end position="20"/>
    </location>
</feature>
<dbReference type="EMBL" id="MU251699">
    <property type="protein sequence ID" value="KAG9230129.1"/>
    <property type="molecule type" value="Genomic_DNA"/>
</dbReference>
<keyword evidence="1" id="KW-0812">Transmembrane</keyword>
<dbReference type="AlphaFoldDB" id="A0A9P8C1A8"/>
<reference evidence="3" key="1">
    <citation type="journal article" date="2021" name="IMA Fungus">
        <title>Genomic characterization of three marine fungi, including Emericellopsis atlantica sp. nov. with signatures of a generalist lifestyle and marine biomass degradation.</title>
        <authorList>
            <person name="Hagestad O.C."/>
            <person name="Hou L."/>
            <person name="Andersen J.H."/>
            <person name="Hansen E.H."/>
            <person name="Altermark B."/>
            <person name="Li C."/>
            <person name="Kuhnert E."/>
            <person name="Cox R.J."/>
            <person name="Crous P.W."/>
            <person name="Spatafora J.W."/>
            <person name="Lail K."/>
            <person name="Amirebrahimi M."/>
            <person name="Lipzen A."/>
            <person name="Pangilinan J."/>
            <person name="Andreopoulos W."/>
            <person name="Hayes R.D."/>
            <person name="Ng V."/>
            <person name="Grigoriev I.V."/>
            <person name="Jackson S.A."/>
            <person name="Sutton T.D.S."/>
            <person name="Dobson A.D.W."/>
            <person name="Rama T."/>
        </authorList>
    </citation>
    <scope>NUCLEOTIDE SEQUENCE</scope>
    <source>
        <strain evidence="3">TRa018bII</strain>
    </source>
</reference>